<name>A0AAW3YWY7_9GAMM</name>
<proteinExistence type="predicted"/>
<dbReference type="InterPro" id="IPR025391">
    <property type="entry name" value="DUF4123"/>
</dbReference>
<evidence type="ECO:0000259" key="1">
    <source>
        <dbReference type="Pfam" id="PF13503"/>
    </source>
</evidence>
<accession>A0AAW3YWY7</accession>
<comment type="caution">
    <text evidence="2">The sequence shown here is derived from an EMBL/GenBank/DDBJ whole genome shotgun (WGS) entry which is preliminary data.</text>
</comment>
<dbReference type="Proteomes" id="UP001193920">
    <property type="component" value="Unassembled WGS sequence"/>
</dbReference>
<gene>
    <name evidence="2" type="ORF">ID854_19335</name>
</gene>
<dbReference type="AlphaFoldDB" id="A0AAW3YWY7"/>
<dbReference type="Pfam" id="PF13503">
    <property type="entry name" value="DUF4123"/>
    <property type="match status" value="1"/>
</dbReference>
<dbReference type="EMBL" id="JACXBF010000523">
    <property type="protein sequence ID" value="MBD2802530.1"/>
    <property type="molecule type" value="Genomic_DNA"/>
</dbReference>
<organism evidence="2">
    <name type="scientific">Xenorhabdus szentirmaii</name>
    <dbReference type="NCBI Taxonomy" id="290112"/>
    <lineage>
        <taxon>Bacteria</taxon>
        <taxon>Pseudomonadati</taxon>
        <taxon>Pseudomonadota</taxon>
        <taxon>Gammaproteobacteria</taxon>
        <taxon>Enterobacterales</taxon>
        <taxon>Morganellaceae</taxon>
        <taxon>Xenorhabdus</taxon>
    </lineage>
</organism>
<dbReference type="RefSeq" id="WP_323869686.1">
    <property type="nucleotide sequence ID" value="NZ_JACXBF010000523.1"/>
</dbReference>
<sequence>MYPHYLQQSLPLENHRYALIDRALFPELEVELPVIEVVSPLLEPQANLYPWLISMHELSAKQWVNLFTHISESIEGKVQPMVSLFFDSELPPEEMKNRLVHGLYIQNEFRKGFILRYYDPRVLFHLSWLWDINTFRSQLAVDAIKNWTFYLEGEWHTLSFAEKEPTKIAPANIKINSVHRIGMINQALAKMPSITERNERKNMSIEIENLFQVALEKFKLTHRNDLVAFAVCGVTIHSLFYEHSYFKALLVEGAECREYFSRSLMIVNNYQLEKAKNELLELNDNKLNNF</sequence>
<reference evidence="2" key="1">
    <citation type="submission" date="2020-09" db="EMBL/GenBank/DDBJ databases">
        <authorList>
            <person name="Palma L."/>
            <person name="Caballero P."/>
            <person name="Berry C."/>
            <person name="Del Valle E."/>
        </authorList>
    </citation>
    <scope>NUCLEOTIDE SEQUENCE</scope>
    <source>
        <strain evidence="2">M</strain>
    </source>
</reference>
<evidence type="ECO:0000313" key="2">
    <source>
        <dbReference type="EMBL" id="MBD2802530.1"/>
    </source>
</evidence>
<reference evidence="2" key="2">
    <citation type="journal article" date="2024" name="Toxins">
        <title>Genome Sequence Analysis of Native Xenorhabdus Strains Isolated from Entomopathogenic Nematodes in Argentina.</title>
        <authorList>
            <person name="Palma L."/>
            <person name="Frizzo L."/>
            <person name="Kaiser S."/>
            <person name="Berry C."/>
            <person name="Caballero P."/>
            <person name="Bode H.B."/>
            <person name="Del Valle E.E."/>
        </authorList>
    </citation>
    <scope>NUCLEOTIDE SEQUENCE</scope>
    <source>
        <strain evidence="2">M</strain>
    </source>
</reference>
<feature type="domain" description="DUF4123" evidence="1">
    <location>
        <begin position="42"/>
        <end position="125"/>
    </location>
</feature>
<protein>
    <submittedName>
        <fullName evidence="2">DUF4123 domain-containing protein</fullName>
    </submittedName>
</protein>